<evidence type="ECO:0000256" key="1">
    <source>
        <dbReference type="SAM" id="SignalP"/>
    </source>
</evidence>
<dbReference type="KEGG" id="mng:MNEG_15028"/>
<evidence type="ECO:0000313" key="3">
    <source>
        <dbReference type="Proteomes" id="UP000054498"/>
    </source>
</evidence>
<dbReference type="Proteomes" id="UP000054498">
    <property type="component" value="Unassembled WGS sequence"/>
</dbReference>
<keyword evidence="3" id="KW-1185">Reference proteome</keyword>
<keyword evidence="1" id="KW-0732">Signal</keyword>
<dbReference type="EMBL" id="KK105183">
    <property type="protein sequence ID" value="KIY92936.1"/>
    <property type="molecule type" value="Genomic_DNA"/>
</dbReference>
<protein>
    <submittedName>
        <fullName evidence="2">Uncharacterized protein</fullName>
    </submittedName>
</protein>
<gene>
    <name evidence="2" type="ORF">MNEG_15028</name>
</gene>
<proteinExistence type="predicted"/>
<accession>A0A0D2LT59</accession>
<dbReference type="GeneID" id="25732648"/>
<organism evidence="2 3">
    <name type="scientific">Monoraphidium neglectum</name>
    <dbReference type="NCBI Taxonomy" id="145388"/>
    <lineage>
        <taxon>Eukaryota</taxon>
        <taxon>Viridiplantae</taxon>
        <taxon>Chlorophyta</taxon>
        <taxon>core chlorophytes</taxon>
        <taxon>Chlorophyceae</taxon>
        <taxon>CS clade</taxon>
        <taxon>Sphaeropleales</taxon>
        <taxon>Selenastraceae</taxon>
        <taxon>Monoraphidium</taxon>
    </lineage>
</organism>
<name>A0A0D2LT59_9CHLO</name>
<sequence>MRASFLISAVALLMVGAAAPALALSKGDCYVELPLDTGAFVGLDSGKFEKTVRFADANGRNRTTKVTVNQKSADNSQRGAVTGKIAIVFPAGSICNFTNDSLNKKNAAYPDLVKALTGLTVGGYTNGSFGGEILQALIRAERAGALARPA</sequence>
<feature type="signal peptide" evidence="1">
    <location>
        <begin position="1"/>
        <end position="23"/>
    </location>
</feature>
<feature type="chain" id="PRO_5002246521" evidence="1">
    <location>
        <begin position="24"/>
        <end position="150"/>
    </location>
</feature>
<dbReference type="AlphaFoldDB" id="A0A0D2LT59"/>
<dbReference type="RefSeq" id="XP_013891956.1">
    <property type="nucleotide sequence ID" value="XM_014036502.1"/>
</dbReference>
<evidence type="ECO:0000313" key="2">
    <source>
        <dbReference type="EMBL" id="KIY92936.1"/>
    </source>
</evidence>
<reference evidence="2 3" key="1">
    <citation type="journal article" date="2013" name="BMC Genomics">
        <title>Reconstruction of the lipid metabolism for the microalga Monoraphidium neglectum from its genome sequence reveals characteristics suitable for biofuel production.</title>
        <authorList>
            <person name="Bogen C."/>
            <person name="Al-Dilaimi A."/>
            <person name="Albersmeier A."/>
            <person name="Wichmann J."/>
            <person name="Grundmann M."/>
            <person name="Rupp O."/>
            <person name="Lauersen K.J."/>
            <person name="Blifernez-Klassen O."/>
            <person name="Kalinowski J."/>
            <person name="Goesmann A."/>
            <person name="Mussgnug J.H."/>
            <person name="Kruse O."/>
        </authorList>
    </citation>
    <scope>NUCLEOTIDE SEQUENCE [LARGE SCALE GENOMIC DNA]</scope>
    <source>
        <strain evidence="2 3">SAG 48.87</strain>
    </source>
</reference>